<reference evidence="2" key="1">
    <citation type="submission" date="2016-11" db="UniProtKB">
        <authorList>
            <consortium name="WormBaseParasite"/>
        </authorList>
    </citation>
    <scope>IDENTIFICATION</scope>
</reference>
<organism evidence="1 2">
    <name type="scientific">Heterorhabditis bacteriophora</name>
    <name type="common">Entomopathogenic nematode worm</name>
    <dbReference type="NCBI Taxonomy" id="37862"/>
    <lineage>
        <taxon>Eukaryota</taxon>
        <taxon>Metazoa</taxon>
        <taxon>Ecdysozoa</taxon>
        <taxon>Nematoda</taxon>
        <taxon>Chromadorea</taxon>
        <taxon>Rhabditida</taxon>
        <taxon>Rhabditina</taxon>
        <taxon>Rhabditomorpha</taxon>
        <taxon>Strongyloidea</taxon>
        <taxon>Heterorhabditidae</taxon>
        <taxon>Heterorhabditis</taxon>
    </lineage>
</organism>
<sequence length="83" mass="9736">MLANNLCPGTDEAPNYAQVIKPTCEAFQEWNPSAAHVQYPQPQQFQFLFPPQTEWPYPAHLQHTLQQQTMIQPHEMKVRFSHF</sequence>
<dbReference type="Proteomes" id="UP000095283">
    <property type="component" value="Unplaced"/>
</dbReference>
<dbReference type="WBParaSite" id="Hba_00643">
    <property type="protein sequence ID" value="Hba_00643"/>
    <property type="gene ID" value="Hba_00643"/>
</dbReference>
<name>A0A1I7W7P9_HETBA</name>
<proteinExistence type="predicted"/>
<evidence type="ECO:0000313" key="1">
    <source>
        <dbReference type="Proteomes" id="UP000095283"/>
    </source>
</evidence>
<dbReference type="AlphaFoldDB" id="A0A1I7W7P9"/>
<evidence type="ECO:0000313" key="2">
    <source>
        <dbReference type="WBParaSite" id="Hba_00643"/>
    </source>
</evidence>
<protein>
    <submittedName>
        <fullName evidence="2">Gamma-gliadin</fullName>
    </submittedName>
</protein>
<keyword evidence="1" id="KW-1185">Reference proteome</keyword>
<accession>A0A1I7W7P9</accession>